<name>A0A4U0F101_9FLAO</name>
<dbReference type="OrthoDB" id="760475at2"/>
<proteinExistence type="predicted"/>
<comment type="caution">
    <text evidence="1">The sequence shown here is derived from an EMBL/GenBank/DDBJ whole genome shotgun (WGS) entry which is preliminary data.</text>
</comment>
<dbReference type="RefSeq" id="WP_136840236.1">
    <property type="nucleotide sequence ID" value="NZ_SUPL01000001.1"/>
</dbReference>
<evidence type="ECO:0008006" key="3">
    <source>
        <dbReference type="Google" id="ProtNLM"/>
    </source>
</evidence>
<dbReference type="Gene3D" id="3.10.450.50">
    <property type="match status" value="1"/>
</dbReference>
<keyword evidence="2" id="KW-1185">Reference proteome</keyword>
<dbReference type="InterPro" id="IPR032710">
    <property type="entry name" value="NTF2-like_dom_sf"/>
</dbReference>
<sequence length="116" mass="13312">MKVFLKEATVVMRMSKNETEALSLDGWILGFVKFINNRNVKATGFEEKIIKMKSMIFEDIAYMLVLYTSYIPRVSKAPREGVDSFHLIKKDGSWKIVSILNEIPSADRPKPTILEN</sequence>
<dbReference type="Proteomes" id="UP000307657">
    <property type="component" value="Unassembled WGS sequence"/>
</dbReference>
<evidence type="ECO:0000313" key="2">
    <source>
        <dbReference type="Proteomes" id="UP000307657"/>
    </source>
</evidence>
<reference evidence="1 2" key="1">
    <citation type="submission" date="2019-04" db="EMBL/GenBank/DDBJ databases">
        <title>Lacinutrix sp. nov., isolated from marine water.</title>
        <authorList>
            <person name="Kim W."/>
        </authorList>
    </citation>
    <scope>NUCLEOTIDE SEQUENCE [LARGE SCALE GENOMIC DNA]</scope>
    <source>
        <strain evidence="1 2">CAU 1491</strain>
    </source>
</reference>
<accession>A0A4U0F101</accession>
<protein>
    <recommendedName>
        <fullName evidence="3">Lumazine-binding</fullName>
    </recommendedName>
</protein>
<dbReference type="SUPFAM" id="SSF54427">
    <property type="entry name" value="NTF2-like"/>
    <property type="match status" value="1"/>
</dbReference>
<gene>
    <name evidence="1" type="ORF">E5167_01300</name>
</gene>
<evidence type="ECO:0000313" key="1">
    <source>
        <dbReference type="EMBL" id="TJY37920.1"/>
    </source>
</evidence>
<dbReference type="EMBL" id="SUPL01000001">
    <property type="protein sequence ID" value="TJY37920.1"/>
    <property type="molecule type" value="Genomic_DNA"/>
</dbReference>
<dbReference type="AlphaFoldDB" id="A0A4U0F101"/>
<organism evidence="1 2">
    <name type="scientific">Pontimicrobium aquaticum</name>
    <dbReference type="NCBI Taxonomy" id="2565367"/>
    <lineage>
        <taxon>Bacteria</taxon>
        <taxon>Pseudomonadati</taxon>
        <taxon>Bacteroidota</taxon>
        <taxon>Flavobacteriia</taxon>
        <taxon>Flavobacteriales</taxon>
        <taxon>Flavobacteriaceae</taxon>
        <taxon>Pontimicrobium</taxon>
    </lineage>
</organism>